<sequence length="18" mass="2040">MSLVHLKALQGLSLNTWE</sequence>
<reference evidence="1" key="2">
    <citation type="journal article" date="2015" name="Data Brief">
        <title>Shoot transcriptome of the giant reed, Arundo donax.</title>
        <authorList>
            <person name="Barrero R.A."/>
            <person name="Guerrero F.D."/>
            <person name="Moolhuijzen P."/>
            <person name="Goolsby J.A."/>
            <person name="Tidwell J."/>
            <person name="Bellgard S.E."/>
            <person name="Bellgard M.I."/>
        </authorList>
    </citation>
    <scope>NUCLEOTIDE SEQUENCE</scope>
    <source>
        <tissue evidence="1">Shoot tissue taken approximately 20 cm above the soil surface</tissue>
    </source>
</reference>
<name>A0A0A9AT83_ARUDO</name>
<reference evidence="1" key="1">
    <citation type="submission" date="2014-09" db="EMBL/GenBank/DDBJ databases">
        <authorList>
            <person name="Magalhaes I.L.F."/>
            <person name="Oliveira U."/>
            <person name="Santos F.R."/>
            <person name="Vidigal T.H.D.A."/>
            <person name="Brescovit A.D."/>
            <person name="Santos A.J."/>
        </authorList>
    </citation>
    <scope>NUCLEOTIDE SEQUENCE</scope>
    <source>
        <tissue evidence="1">Shoot tissue taken approximately 20 cm above the soil surface</tissue>
    </source>
</reference>
<organism evidence="1">
    <name type="scientific">Arundo donax</name>
    <name type="common">Giant reed</name>
    <name type="synonym">Donax arundinaceus</name>
    <dbReference type="NCBI Taxonomy" id="35708"/>
    <lineage>
        <taxon>Eukaryota</taxon>
        <taxon>Viridiplantae</taxon>
        <taxon>Streptophyta</taxon>
        <taxon>Embryophyta</taxon>
        <taxon>Tracheophyta</taxon>
        <taxon>Spermatophyta</taxon>
        <taxon>Magnoliopsida</taxon>
        <taxon>Liliopsida</taxon>
        <taxon>Poales</taxon>
        <taxon>Poaceae</taxon>
        <taxon>PACMAD clade</taxon>
        <taxon>Arundinoideae</taxon>
        <taxon>Arundineae</taxon>
        <taxon>Arundo</taxon>
    </lineage>
</organism>
<dbReference type="EMBL" id="GBRH01242936">
    <property type="protein sequence ID" value="JAD54959.1"/>
    <property type="molecule type" value="Transcribed_RNA"/>
</dbReference>
<accession>A0A0A9AT83</accession>
<dbReference type="AlphaFoldDB" id="A0A0A9AT83"/>
<protein>
    <submittedName>
        <fullName evidence="1">Uncharacterized protein</fullName>
    </submittedName>
</protein>
<proteinExistence type="predicted"/>
<evidence type="ECO:0000313" key="1">
    <source>
        <dbReference type="EMBL" id="JAD54959.1"/>
    </source>
</evidence>